<name>A0A261SNR1_9BORD</name>
<dbReference type="AlphaFoldDB" id="A0A261SNR1"/>
<comment type="caution">
    <text evidence="1">The sequence shown here is derived from an EMBL/GenBank/DDBJ whole genome shotgun (WGS) entry which is preliminary data.</text>
</comment>
<dbReference type="EMBL" id="NEVL01000002">
    <property type="protein sequence ID" value="OZI39019.1"/>
    <property type="molecule type" value="Genomic_DNA"/>
</dbReference>
<dbReference type="OrthoDB" id="8658623at2"/>
<dbReference type="Proteomes" id="UP000217005">
    <property type="component" value="Unassembled WGS sequence"/>
</dbReference>
<dbReference type="RefSeq" id="WP_094825393.1">
    <property type="nucleotide sequence ID" value="NZ_NEVL01000002.1"/>
</dbReference>
<sequence>MNAELCKWEMADPVKILMSREAAAEKRTCAGCRHAKEVADPFGGVVMRCLKGRPHGKKCHKFEVNR</sequence>
<proteinExistence type="predicted"/>
<evidence type="ECO:0000313" key="1">
    <source>
        <dbReference type="EMBL" id="OZI39019.1"/>
    </source>
</evidence>
<organism evidence="1 2">
    <name type="scientific">Bordetella genomosp. 1</name>
    <dbReference type="NCBI Taxonomy" id="1395607"/>
    <lineage>
        <taxon>Bacteria</taxon>
        <taxon>Pseudomonadati</taxon>
        <taxon>Pseudomonadota</taxon>
        <taxon>Betaproteobacteria</taxon>
        <taxon>Burkholderiales</taxon>
        <taxon>Alcaligenaceae</taxon>
        <taxon>Bordetella</taxon>
    </lineage>
</organism>
<reference evidence="1 2" key="1">
    <citation type="submission" date="2017-05" db="EMBL/GenBank/DDBJ databases">
        <title>Complete and WGS of Bordetella genogroups.</title>
        <authorList>
            <person name="Spilker T."/>
            <person name="LiPuma J."/>
        </authorList>
    </citation>
    <scope>NUCLEOTIDE SEQUENCE [LARGE SCALE GENOMIC DNA]</scope>
    <source>
        <strain evidence="1 2">AU17610</strain>
    </source>
</reference>
<accession>A0A261SNR1</accession>
<evidence type="ECO:0000313" key="2">
    <source>
        <dbReference type="Proteomes" id="UP000217005"/>
    </source>
</evidence>
<protein>
    <submittedName>
        <fullName evidence="1">Uncharacterized protein</fullName>
    </submittedName>
</protein>
<gene>
    <name evidence="1" type="ORF">CEG14_05645</name>
</gene>